<organism evidence="2 3">
    <name type="scientific">Artemisia annua</name>
    <name type="common">Sweet wormwood</name>
    <dbReference type="NCBI Taxonomy" id="35608"/>
    <lineage>
        <taxon>Eukaryota</taxon>
        <taxon>Viridiplantae</taxon>
        <taxon>Streptophyta</taxon>
        <taxon>Embryophyta</taxon>
        <taxon>Tracheophyta</taxon>
        <taxon>Spermatophyta</taxon>
        <taxon>Magnoliopsida</taxon>
        <taxon>eudicotyledons</taxon>
        <taxon>Gunneridae</taxon>
        <taxon>Pentapetalae</taxon>
        <taxon>asterids</taxon>
        <taxon>campanulids</taxon>
        <taxon>Asterales</taxon>
        <taxon>Asteraceae</taxon>
        <taxon>Asteroideae</taxon>
        <taxon>Anthemideae</taxon>
        <taxon>Artemisiinae</taxon>
        <taxon>Artemisia</taxon>
    </lineage>
</organism>
<keyword evidence="3" id="KW-1185">Reference proteome</keyword>
<evidence type="ECO:0000313" key="3">
    <source>
        <dbReference type="Proteomes" id="UP000245207"/>
    </source>
</evidence>
<feature type="compositionally biased region" description="Basic and acidic residues" evidence="1">
    <location>
        <begin position="326"/>
        <end position="341"/>
    </location>
</feature>
<dbReference type="Proteomes" id="UP000245207">
    <property type="component" value="Unassembled WGS sequence"/>
</dbReference>
<comment type="caution">
    <text evidence="2">The sequence shown here is derived from an EMBL/GenBank/DDBJ whole genome shotgun (WGS) entry which is preliminary data.</text>
</comment>
<reference evidence="2 3" key="1">
    <citation type="journal article" date="2018" name="Mol. Plant">
        <title>The genome of Artemisia annua provides insight into the evolution of Asteraceae family and artemisinin biosynthesis.</title>
        <authorList>
            <person name="Shen Q."/>
            <person name="Zhang L."/>
            <person name="Liao Z."/>
            <person name="Wang S."/>
            <person name="Yan T."/>
            <person name="Shi P."/>
            <person name="Liu M."/>
            <person name="Fu X."/>
            <person name="Pan Q."/>
            <person name="Wang Y."/>
            <person name="Lv Z."/>
            <person name="Lu X."/>
            <person name="Zhang F."/>
            <person name="Jiang W."/>
            <person name="Ma Y."/>
            <person name="Chen M."/>
            <person name="Hao X."/>
            <person name="Li L."/>
            <person name="Tang Y."/>
            <person name="Lv G."/>
            <person name="Zhou Y."/>
            <person name="Sun X."/>
            <person name="Brodelius P.E."/>
            <person name="Rose J.K.C."/>
            <person name="Tang K."/>
        </authorList>
    </citation>
    <scope>NUCLEOTIDE SEQUENCE [LARGE SCALE GENOMIC DNA]</scope>
    <source>
        <strain evidence="3">cv. Huhao1</strain>
        <tissue evidence="2">Leaf</tissue>
    </source>
</reference>
<name>A0A2U1M875_ARTAN</name>
<dbReference type="EMBL" id="PKPP01006158">
    <property type="protein sequence ID" value="PWA57449.1"/>
    <property type="molecule type" value="Genomic_DNA"/>
</dbReference>
<feature type="region of interest" description="Disordered" evidence="1">
    <location>
        <begin position="229"/>
        <end position="363"/>
    </location>
</feature>
<keyword evidence="2" id="KW-0548">Nucleotidyltransferase</keyword>
<evidence type="ECO:0000256" key="1">
    <source>
        <dbReference type="SAM" id="MobiDB-lite"/>
    </source>
</evidence>
<dbReference type="GO" id="GO:0003964">
    <property type="term" value="F:RNA-directed DNA polymerase activity"/>
    <property type="evidence" value="ECO:0007669"/>
    <property type="project" value="UniProtKB-KW"/>
</dbReference>
<keyword evidence="2" id="KW-0695">RNA-directed DNA polymerase</keyword>
<feature type="compositionally biased region" description="Basic and acidic residues" evidence="1">
    <location>
        <begin position="300"/>
        <end position="314"/>
    </location>
</feature>
<gene>
    <name evidence="2" type="ORF">CTI12_AA407120</name>
</gene>
<proteinExistence type="predicted"/>
<dbReference type="AlphaFoldDB" id="A0A2U1M875"/>
<sequence length="363" mass="40957">MFNNWLELPDFNAIVTSSWSSGTYNGLSDIYADGALFFRKWSLSNAQDVVRILKCFQYISGICINIEKIRIGINSREVERVVSILNCKDDVLPFMYLRLPVGKDMSKVDNWCEPRGRVVDELAGLENVLNSLSLTTCDLDKWQWSLATNVEFTVQKLASLVVQNILGRFFIVEKLGGPCFHLGSSIVFLISYPSFQSSAGDTSGPEGSETLSHEPRVFNRPLRPLWMRSSLPDKTVPRHTIGPPPAPTDPRSLTQSHMAKLKKGEGLTRHPNSTQFDSERKLTTPSRRSAWPQAPGVSQDWERRGRRPPRDEQLHLGSETRWARRSVHDRIGPAKPEEISRRTTTSSGEKSLRNKLRATLGKP</sequence>
<accession>A0A2U1M875</accession>
<keyword evidence="2" id="KW-0808">Transferase</keyword>
<protein>
    <submittedName>
        <fullName evidence="2">RNA-directed DNA polymerase, eukaryota</fullName>
    </submittedName>
</protein>
<evidence type="ECO:0000313" key="2">
    <source>
        <dbReference type="EMBL" id="PWA57449.1"/>
    </source>
</evidence>